<keyword evidence="2" id="KW-0418">Kinase</keyword>
<proteinExistence type="predicted"/>
<evidence type="ECO:0000313" key="3">
    <source>
        <dbReference type="Proteomes" id="UP000297604"/>
    </source>
</evidence>
<dbReference type="InterPro" id="IPR022300">
    <property type="entry name" value="PPK2-rel_1"/>
</dbReference>
<comment type="caution">
    <text evidence="2">The sequence shown here is derived from an EMBL/GenBank/DDBJ whole genome shotgun (WGS) entry which is preliminary data.</text>
</comment>
<evidence type="ECO:0000259" key="1">
    <source>
        <dbReference type="Pfam" id="PF03976"/>
    </source>
</evidence>
<name>A0ABY2IIY1_9MICO</name>
<dbReference type="Pfam" id="PF03976">
    <property type="entry name" value="PPK2"/>
    <property type="match status" value="1"/>
</dbReference>
<protein>
    <submittedName>
        <fullName evidence="2">Polyphosphate kinase 2 family protein</fullName>
    </submittedName>
</protein>
<dbReference type="RefSeq" id="WP_134448791.1">
    <property type="nucleotide sequence ID" value="NZ_SOFS01000039.1"/>
</dbReference>
<dbReference type="InterPro" id="IPR027417">
    <property type="entry name" value="P-loop_NTPase"/>
</dbReference>
<dbReference type="Gene3D" id="3.40.50.300">
    <property type="entry name" value="P-loop containing nucleotide triphosphate hydrolases"/>
    <property type="match status" value="1"/>
</dbReference>
<dbReference type="GO" id="GO:0016301">
    <property type="term" value="F:kinase activity"/>
    <property type="evidence" value="ECO:0007669"/>
    <property type="project" value="UniProtKB-KW"/>
</dbReference>
<gene>
    <name evidence="2" type="ORF">E3O46_15855</name>
</gene>
<dbReference type="Proteomes" id="UP000297604">
    <property type="component" value="Unassembled WGS sequence"/>
</dbReference>
<dbReference type="EMBL" id="SOFS01000039">
    <property type="protein sequence ID" value="TFC17763.1"/>
    <property type="molecule type" value="Genomic_DNA"/>
</dbReference>
<keyword evidence="2" id="KW-0808">Transferase</keyword>
<feature type="domain" description="Polyphosphate kinase-2-related" evidence="1">
    <location>
        <begin position="74"/>
        <end position="269"/>
    </location>
</feature>
<dbReference type="InterPro" id="IPR022488">
    <property type="entry name" value="PPK2-related"/>
</dbReference>
<dbReference type="PANTHER" id="PTHR34383">
    <property type="entry name" value="POLYPHOSPHATE:AMP PHOSPHOTRANSFERASE-RELATED"/>
    <property type="match status" value="1"/>
</dbReference>
<dbReference type="NCBIfam" id="TIGR03709">
    <property type="entry name" value="PPK2_rel_1"/>
    <property type="match status" value="1"/>
</dbReference>
<keyword evidence="3" id="KW-1185">Reference proteome</keyword>
<dbReference type="PANTHER" id="PTHR34383:SF3">
    <property type="entry name" value="POLYPHOSPHATE:AMP PHOSPHOTRANSFERASE"/>
    <property type="match status" value="1"/>
</dbReference>
<organism evidence="2 3">
    <name type="scientific">Cryobacterium glucosi</name>
    <dbReference type="NCBI Taxonomy" id="1259175"/>
    <lineage>
        <taxon>Bacteria</taxon>
        <taxon>Bacillati</taxon>
        <taxon>Actinomycetota</taxon>
        <taxon>Actinomycetes</taxon>
        <taxon>Micrococcales</taxon>
        <taxon>Microbacteriaceae</taxon>
        <taxon>Cryobacterium</taxon>
    </lineage>
</organism>
<accession>A0ABY2IIY1</accession>
<evidence type="ECO:0000313" key="2">
    <source>
        <dbReference type="EMBL" id="TFC17763.1"/>
    </source>
</evidence>
<dbReference type="SUPFAM" id="SSF52540">
    <property type="entry name" value="P-loop containing nucleoside triphosphate hydrolases"/>
    <property type="match status" value="1"/>
</dbReference>
<sequence length="291" mass="32353">MSGLNQKFWDSDPIETLRVGPGFRLASVDPDATPGFDGVVKKNADKALASGVGLLDSLQEKLYANSRASADDGGGRKVLLVLQAMDTAGKGGIVRHVVGSVDPQGVRLTAFKAPTAEERAHDFLWRVRSRVPGPGLIGVFDRSHYEDVLIARVHELAPAEEIEARYGQIRQFEQDLVDDGTTIVKVMLQISSADQKERLLERLERPDKHWKYNPGDVDERMRWADYQTAYQLALERTSTPDAPWFVVPAGKKWYARLAVQHLLIDALERLDLDWPPAAFDVDAEKARLAAT</sequence>
<reference evidence="2 3" key="1">
    <citation type="submission" date="2019-03" db="EMBL/GenBank/DDBJ databases">
        <title>Genomics of glacier-inhabiting Cryobacterium strains.</title>
        <authorList>
            <person name="Liu Q."/>
            <person name="Xin Y.-H."/>
        </authorList>
    </citation>
    <scope>NUCLEOTIDE SEQUENCE [LARGE SCALE GENOMIC DNA]</scope>
    <source>
        <strain evidence="2 3">MDB1-5</strain>
    </source>
</reference>